<dbReference type="Proteomes" id="UP000187406">
    <property type="component" value="Unassembled WGS sequence"/>
</dbReference>
<dbReference type="OrthoDB" id="774313at2759"/>
<name>A0A1Q3DIQ7_CEPFO</name>
<dbReference type="InParanoid" id="A0A1Q3DIQ7"/>
<gene>
    <name evidence="2" type="ORF">CFOL_v3_35753</name>
</gene>
<protein>
    <submittedName>
        <fullName evidence="2">Uncharacterized protein</fullName>
    </submittedName>
</protein>
<dbReference type="AlphaFoldDB" id="A0A1Q3DIQ7"/>
<dbReference type="EMBL" id="BDDD01009619">
    <property type="protein sequence ID" value="GAV92374.1"/>
    <property type="molecule type" value="Genomic_DNA"/>
</dbReference>
<dbReference type="STRING" id="3775.A0A1Q3DIQ7"/>
<evidence type="ECO:0000256" key="1">
    <source>
        <dbReference type="SAM" id="MobiDB-lite"/>
    </source>
</evidence>
<sequence length="185" mass="21228">MKAKEENNVAAGIAEVKISQLKDALAEKDDALNLISQENENFRINQAAALENIKQLKRVLSESSSKLPKSEKGKGKKLKPHNSIDEDNEDSIMQNKHIDSHKYNEEESPGDPFRGYIFDTEESVDSTNQSAFTDDVVTINWDDFDRLDDVHFDDMDSNKSSRKKKAFLRRFGDLIRRRSFHIKEP</sequence>
<accession>A0A1Q3DIQ7</accession>
<dbReference type="PANTHER" id="PTHR35164">
    <property type="entry name" value="EXPRESSED PROTEIN"/>
    <property type="match status" value="1"/>
</dbReference>
<evidence type="ECO:0000313" key="3">
    <source>
        <dbReference type="Proteomes" id="UP000187406"/>
    </source>
</evidence>
<proteinExistence type="predicted"/>
<feature type="region of interest" description="Disordered" evidence="1">
    <location>
        <begin position="60"/>
        <end position="117"/>
    </location>
</feature>
<organism evidence="2 3">
    <name type="scientific">Cephalotus follicularis</name>
    <name type="common">Albany pitcher plant</name>
    <dbReference type="NCBI Taxonomy" id="3775"/>
    <lineage>
        <taxon>Eukaryota</taxon>
        <taxon>Viridiplantae</taxon>
        <taxon>Streptophyta</taxon>
        <taxon>Embryophyta</taxon>
        <taxon>Tracheophyta</taxon>
        <taxon>Spermatophyta</taxon>
        <taxon>Magnoliopsida</taxon>
        <taxon>eudicotyledons</taxon>
        <taxon>Gunneridae</taxon>
        <taxon>Pentapetalae</taxon>
        <taxon>rosids</taxon>
        <taxon>fabids</taxon>
        <taxon>Oxalidales</taxon>
        <taxon>Cephalotaceae</taxon>
        <taxon>Cephalotus</taxon>
    </lineage>
</organism>
<dbReference type="PANTHER" id="PTHR35164:SF9">
    <property type="entry name" value="EXPRESSED PROTEIN"/>
    <property type="match status" value="1"/>
</dbReference>
<keyword evidence="3" id="KW-1185">Reference proteome</keyword>
<evidence type="ECO:0000313" key="2">
    <source>
        <dbReference type="EMBL" id="GAV92374.1"/>
    </source>
</evidence>
<comment type="caution">
    <text evidence="2">The sequence shown here is derived from an EMBL/GenBank/DDBJ whole genome shotgun (WGS) entry which is preliminary data.</text>
</comment>
<feature type="compositionally biased region" description="Basic and acidic residues" evidence="1">
    <location>
        <begin position="96"/>
        <end position="105"/>
    </location>
</feature>
<reference evidence="3" key="1">
    <citation type="submission" date="2016-04" db="EMBL/GenBank/DDBJ databases">
        <title>Cephalotus genome sequencing.</title>
        <authorList>
            <person name="Fukushima K."/>
            <person name="Hasebe M."/>
            <person name="Fang X."/>
        </authorList>
    </citation>
    <scope>NUCLEOTIDE SEQUENCE [LARGE SCALE GENOMIC DNA]</scope>
    <source>
        <strain evidence="3">cv. St1</strain>
    </source>
</reference>